<feature type="domain" description="NADH:quinone oxidoreductase/Mrp antiporter transmembrane" evidence="18">
    <location>
        <begin position="25"/>
        <end position="296"/>
    </location>
</feature>
<comment type="subcellular location">
    <subcellularLocation>
        <location evidence="1 17">Mitochondrion inner membrane</location>
        <topology evidence="1 17">Multi-pass membrane protein</topology>
    </subcellularLocation>
</comment>
<evidence type="ECO:0000256" key="14">
    <source>
        <dbReference type="ARBA" id="ARBA00023128"/>
    </source>
</evidence>
<evidence type="ECO:0000313" key="19">
    <source>
        <dbReference type="EMBL" id="XDJ13464.1"/>
    </source>
</evidence>
<keyword evidence="15 17" id="KW-0472">Membrane</keyword>
<comment type="similarity">
    <text evidence="2 17">Belongs to the complex I subunit 2 family.</text>
</comment>
<dbReference type="InterPro" id="IPR003917">
    <property type="entry name" value="NADH_UbQ_OxRdtase_chain2"/>
</dbReference>
<evidence type="ECO:0000256" key="13">
    <source>
        <dbReference type="ARBA" id="ARBA00023075"/>
    </source>
</evidence>
<feature type="transmembrane region" description="Helical" evidence="17">
    <location>
        <begin position="187"/>
        <end position="206"/>
    </location>
</feature>
<dbReference type="EC" id="7.1.1.2" evidence="3 17"/>
<geneLocation type="mitochondrion" evidence="19"/>
<evidence type="ECO:0000259" key="18">
    <source>
        <dbReference type="Pfam" id="PF00361"/>
    </source>
</evidence>
<feature type="transmembrane region" description="Helical" evidence="17">
    <location>
        <begin position="7"/>
        <end position="23"/>
    </location>
</feature>
<feature type="transmembrane region" description="Helical" evidence="17">
    <location>
        <begin position="156"/>
        <end position="175"/>
    </location>
</feature>
<dbReference type="GO" id="GO:0006120">
    <property type="term" value="P:mitochondrial electron transport, NADH to ubiquinone"/>
    <property type="evidence" value="ECO:0007669"/>
    <property type="project" value="InterPro"/>
</dbReference>
<reference evidence="19" key="1">
    <citation type="journal article" date="2024" name="Gene">
        <title>The molecular phylogeny of Caenogastropoda (Mollusca, Gastropoda) based on mitochondrial genomes and nuclear genes.</title>
        <authorList>
            <person name="Li F."/>
            <person name="Li W."/>
            <person name="Zhang Y."/>
            <person name="Wang A."/>
            <person name="Liu C."/>
            <person name="Gu Z."/>
            <person name="Yang Y."/>
        </authorList>
    </citation>
    <scope>NUCLEOTIDE SEQUENCE</scope>
</reference>
<keyword evidence="7 17" id="KW-0812">Transmembrane</keyword>
<evidence type="ECO:0000256" key="8">
    <source>
        <dbReference type="ARBA" id="ARBA00022792"/>
    </source>
</evidence>
<evidence type="ECO:0000256" key="6">
    <source>
        <dbReference type="ARBA" id="ARBA00022660"/>
    </source>
</evidence>
<feature type="transmembrane region" description="Helical" evidence="17">
    <location>
        <begin position="286"/>
        <end position="306"/>
    </location>
</feature>
<keyword evidence="6 17" id="KW-0679">Respiratory chain</keyword>
<evidence type="ECO:0000256" key="10">
    <source>
        <dbReference type="ARBA" id="ARBA00022982"/>
    </source>
</evidence>
<feature type="transmembrane region" description="Helical" evidence="17">
    <location>
        <begin position="252"/>
        <end position="274"/>
    </location>
</feature>
<evidence type="ECO:0000256" key="2">
    <source>
        <dbReference type="ARBA" id="ARBA00007012"/>
    </source>
</evidence>
<comment type="function">
    <text evidence="17">Core subunit of the mitochondrial membrane respiratory chain NADH dehydrogenase (Complex I) which catalyzes electron transfer from NADH through the respiratory chain, using ubiquinone as an electron acceptor. Essential for the catalytic activity and assembly of complex I.</text>
</comment>
<proteinExistence type="inferred from homology"/>
<organism evidence="19">
    <name type="scientific">Cymatium sp</name>
    <dbReference type="NCBI Taxonomy" id="3160661"/>
    <lineage>
        <taxon>Eukaryota</taxon>
        <taxon>Metazoa</taxon>
        <taxon>Spiralia</taxon>
        <taxon>Lophotrochozoa</taxon>
        <taxon>Mollusca</taxon>
        <taxon>Gastropoda</taxon>
        <taxon>Caenogastropoda</taxon>
        <taxon>Littorinimorpha</taxon>
        <taxon>Tonnoidea</taxon>
        <taxon>Ranellidae</taxon>
        <taxon>Cymatium</taxon>
    </lineage>
</organism>
<gene>
    <name evidence="19" type="primary">ND2</name>
</gene>
<dbReference type="AlphaFoldDB" id="A0AB39CC05"/>
<evidence type="ECO:0000256" key="4">
    <source>
        <dbReference type="ARBA" id="ARBA00021008"/>
    </source>
</evidence>
<evidence type="ECO:0000256" key="7">
    <source>
        <dbReference type="ARBA" id="ARBA00022692"/>
    </source>
</evidence>
<keyword evidence="14 17" id="KW-0496">Mitochondrion</keyword>
<evidence type="ECO:0000256" key="5">
    <source>
        <dbReference type="ARBA" id="ARBA00022448"/>
    </source>
</evidence>
<dbReference type="PRINTS" id="PR01436">
    <property type="entry name" value="NADHDHGNASE2"/>
</dbReference>
<evidence type="ECO:0000256" key="15">
    <source>
        <dbReference type="ARBA" id="ARBA00023136"/>
    </source>
</evidence>
<evidence type="ECO:0000256" key="17">
    <source>
        <dbReference type="RuleBase" id="RU003403"/>
    </source>
</evidence>
<protein>
    <recommendedName>
        <fullName evidence="4 17">NADH-ubiquinone oxidoreductase chain 2</fullName>
        <ecNumber evidence="3 17">7.1.1.2</ecNumber>
    </recommendedName>
</protein>
<keyword evidence="10 17" id="KW-0249">Electron transport</keyword>
<feature type="transmembrane region" description="Helical" evidence="17">
    <location>
        <begin position="327"/>
        <end position="351"/>
    </location>
</feature>
<evidence type="ECO:0000256" key="16">
    <source>
        <dbReference type="ARBA" id="ARBA00049551"/>
    </source>
</evidence>
<dbReference type="PANTHER" id="PTHR46552">
    <property type="entry name" value="NADH-UBIQUINONE OXIDOREDUCTASE CHAIN 2"/>
    <property type="match status" value="1"/>
</dbReference>
<dbReference type="InterPro" id="IPR001750">
    <property type="entry name" value="ND/Mrp_TM"/>
</dbReference>
<feature type="transmembrane region" description="Helical" evidence="17">
    <location>
        <begin position="59"/>
        <end position="80"/>
    </location>
</feature>
<keyword evidence="9 17" id="KW-1278">Translocase</keyword>
<evidence type="ECO:0000256" key="11">
    <source>
        <dbReference type="ARBA" id="ARBA00022989"/>
    </source>
</evidence>
<feature type="transmembrane region" description="Helical" evidence="17">
    <location>
        <begin position="212"/>
        <end position="231"/>
    </location>
</feature>
<name>A0AB39CC05_9CAEN</name>
<feature type="transmembrane region" description="Helical" evidence="17">
    <location>
        <begin position="116"/>
        <end position="136"/>
    </location>
</feature>
<keyword evidence="8 17" id="KW-0999">Mitochondrion inner membrane</keyword>
<dbReference type="EMBL" id="PP112334">
    <property type="protein sequence ID" value="XDJ13464.1"/>
    <property type="molecule type" value="Genomic_DNA"/>
</dbReference>
<evidence type="ECO:0000256" key="1">
    <source>
        <dbReference type="ARBA" id="ARBA00004448"/>
    </source>
</evidence>
<keyword evidence="11 17" id="KW-1133">Transmembrane helix</keyword>
<keyword evidence="13 17" id="KW-0830">Ubiquinone</keyword>
<evidence type="ECO:0000256" key="3">
    <source>
        <dbReference type="ARBA" id="ARBA00012944"/>
    </source>
</evidence>
<dbReference type="InterPro" id="IPR050175">
    <property type="entry name" value="Complex_I_Subunit_2"/>
</dbReference>
<keyword evidence="12 17" id="KW-0520">NAD</keyword>
<evidence type="ECO:0000256" key="12">
    <source>
        <dbReference type="ARBA" id="ARBA00023027"/>
    </source>
</evidence>
<accession>A0AB39CC05</accession>
<feature type="transmembrane region" description="Helical" evidence="17">
    <location>
        <begin position="92"/>
        <end position="109"/>
    </location>
</feature>
<dbReference type="GO" id="GO:0008137">
    <property type="term" value="F:NADH dehydrogenase (ubiquinone) activity"/>
    <property type="evidence" value="ECO:0007669"/>
    <property type="project" value="UniProtKB-EC"/>
</dbReference>
<sequence length="352" mass="39317">MFSSLPFSYMFMVVMGIGTLFSVSSLHWLGIWAGLEINLIGFLPLLVYQKGSMESESAVKYFVVQAIGSSFLIFGSLLMYSTSFTWELFNDSYAVSTLGFIMMFSGLCIKLGLFPFHFWLPSVMAGLSWISCLLMATWQKLAPVFLMASLLESSNSYWLIVMLCLMSAGSALVGGYGGMNQTQIRALLAYSSIAHLGWILFALAHGEWVMKTYLIIYIMVSLCVFMNLWLGNFSTMKNLDSLKDSSFIEMSIMLMLLSLAGLPPLLGFIPKLLVISMTVNGPYMPFLFILILGSLMSLFYYLSLFFSINLSESKKYSMIKLNSNYSFILMTIIIINLLGGLLILLSSSLLML</sequence>
<dbReference type="PANTHER" id="PTHR46552:SF1">
    <property type="entry name" value="NADH-UBIQUINONE OXIDOREDUCTASE CHAIN 2"/>
    <property type="match status" value="1"/>
</dbReference>
<dbReference type="Pfam" id="PF00361">
    <property type="entry name" value="Proton_antipo_M"/>
    <property type="match status" value="1"/>
</dbReference>
<dbReference type="GO" id="GO:0005743">
    <property type="term" value="C:mitochondrial inner membrane"/>
    <property type="evidence" value="ECO:0007669"/>
    <property type="project" value="UniProtKB-SubCell"/>
</dbReference>
<reference evidence="19" key="2">
    <citation type="submission" date="2024-01" db="EMBL/GenBank/DDBJ databases">
        <authorList>
            <person name="Li F."/>
        </authorList>
    </citation>
    <scope>NUCLEOTIDE SEQUENCE</scope>
</reference>
<comment type="catalytic activity">
    <reaction evidence="16 17">
        <text>a ubiquinone + NADH + 5 H(+)(in) = a ubiquinol + NAD(+) + 4 H(+)(out)</text>
        <dbReference type="Rhea" id="RHEA:29091"/>
        <dbReference type="Rhea" id="RHEA-COMP:9565"/>
        <dbReference type="Rhea" id="RHEA-COMP:9566"/>
        <dbReference type="ChEBI" id="CHEBI:15378"/>
        <dbReference type="ChEBI" id="CHEBI:16389"/>
        <dbReference type="ChEBI" id="CHEBI:17976"/>
        <dbReference type="ChEBI" id="CHEBI:57540"/>
        <dbReference type="ChEBI" id="CHEBI:57945"/>
        <dbReference type="EC" id="7.1.1.2"/>
    </reaction>
</comment>
<evidence type="ECO:0000256" key="9">
    <source>
        <dbReference type="ARBA" id="ARBA00022967"/>
    </source>
</evidence>
<keyword evidence="5" id="KW-0813">Transport</keyword>
<feature type="transmembrane region" description="Helical" evidence="17">
    <location>
        <begin position="29"/>
        <end position="47"/>
    </location>
</feature>